<evidence type="ECO:0000313" key="1">
    <source>
        <dbReference type="EMBL" id="MQS17939.1"/>
    </source>
</evidence>
<evidence type="ECO:0000313" key="2">
    <source>
        <dbReference type="EMBL" id="MQS17981.1"/>
    </source>
</evidence>
<gene>
    <name evidence="1" type="ORF">F7Q99_38560</name>
    <name evidence="2" type="ORF">F7Q99_38790</name>
</gene>
<name>A0A6N7L4U7_9ACTN</name>
<dbReference type="OrthoDB" id="4563384at2"/>
<dbReference type="RefSeq" id="WP_153471863.1">
    <property type="nucleotide sequence ID" value="NZ_WBOF01000008.1"/>
</dbReference>
<comment type="caution">
    <text evidence="1">The sequence shown here is derived from an EMBL/GenBank/DDBJ whole genome shotgun (WGS) entry which is preliminary data.</text>
</comment>
<organism evidence="1 3">
    <name type="scientific">Streptomyces kaniharaensis</name>
    <dbReference type="NCBI Taxonomy" id="212423"/>
    <lineage>
        <taxon>Bacteria</taxon>
        <taxon>Bacillati</taxon>
        <taxon>Actinomycetota</taxon>
        <taxon>Actinomycetes</taxon>
        <taxon>Kitasatosporales</taxon>
        <taxon>Streptomycetaceae</taxon>
        <taxon>Streptomyces</taxon>
    </lineage>
</organism>
<evidence type="ECO:0000313" key="3">
    <source>
        <dbReference type="Proteomes" id="UP000450000"/>
    </source>
</evidence>
<dbReference type="Proteomes" id="UP000450000">
    <property type="component" value="Unassembled WGS sequence"/>
</dbReference>
<sequence length="197" mass="22083">MTDQTTREEAAQADLATLVEYAGHFADSWSTARRQAWVAAVADRVRHEDGTHSFGPSTPVPAWARLEFDGRLRTGECPILSLGTVPVHVDWPRIVREHQVEMANGFYETAPYGPDILSAFELLTGLGYEPWLDTELHLVDVAEDGTLQIRLEAGALYAEDPVLDRTVREVWDRLGSTERVCVSPDFGGRNVVEWAWY</sequence>
<dbReference type="AlphaFoldDB" id="A0A6N7L4U7"/>
<proteinExistence type="predicted"/>
<dbReference type="EMBL" id="WBOF01000008">
    <property type="protein sequence ID" value="MQS17939.1"/>
    <property type="molecule type" value="Genomic_DNA"/>
</dbReference>
<dbReference type="EMBL" id="WBOF01000008">
    <property type="protein sequence ID" value="MQS17981.1"/>
    <property type="molecule type" value="Genomic_DNA"/>
</dbReference>
<accession>A0A6N7L4U7</accession>
<reference evidence="1 3" key="1">
    <citation type="submission" date="2019-09" db="EMBL/GenBank/DDBJ databases">
        <title>Genome Sequences of Streptomyces kaniharaensis ATCC 21070.</title>
        <authorList>
            <person name="Zhu W."/>
            <person name="De Crecy-Lagard V."/>
            <person name="Richards N.G."/>
        </authorList>
    </citation>
    <scope>NUCLEOTIDE SEQUENCE [LARGE SCALE GENOMIC DNA]</scope>
    <source>
        <strain evidence="1 3">SF-557</strain>
    </source>
</reference>
<keyword evidence="3" id="KW-1185">Reference proteome</keyword>
<protein>
    <submittedName>
        <fullName evidence="1">Uncharacterized protein</fullName>
    </submittedName>
</protein>